<evidence type="ECO:0000256" key="2">
    <source>
        <dbReference type="ARBA" id="ARBA00010877"/>
    </source>
</evidence>
<gene>
    <name evidence="10" type="ORF">AB1Y20_015682</name>
</gene>
<organism evidence="10 11">
    <name type="scientific">Prymnesium parvum</name>
    <name type="common">Toxic golden alga</name>
    <dbReference type="NCBI Taxonomy" id="97485"/>
    <lineage>
        <taxon>Eukaryota</taxon>
        <taxon>Haptista</taxon>
        <taxon>Haptophyta</taxon>
        <taxon>Prymnesiophyceae</taxon>
        <taxon>Prymnesiales</taxon>
        <taxon>Prymnesiaceae</taxon>
        <taxon>Prymnesium</taxon>
    </lineage>
</organism>
<keyword evidence="6" id="KW-0496">Mitochondrion</keyword>
<evidence type="ECO:0000256" key="5">
    <source>
        <dbReference type="ARBA" id="ARBA00022989"/>
    </source>
</evidence>
<comment type="similarity">
    <text evidence="2">Belongs to the MICOS complex subunit Mic60 family.</text>
</comment>
<evidence type="ECO:0000256" key="8">
    <source>
        <dbReference type="SAM" id="Coils"/>
    </source>
</evidence>
<evidence type="ECO:0000256" key="7">
    <source>
        <dbReference type="ARBA" id="ARBA00023136"/>
    </source>
</evidence>
<evidence type="ECO:0000256" key="6">
    <source>
        <dbReference type="ARBA" id="ARBA00023128"/>
    </source>
</evidence>
<dbReference type="EMBL" id="JBGBPQ010000003">
    <property type="protein sequence ID" value="KAL1526994.1"/>
    <property type="molecule type" value="Genomic_DNA"/>
</dbReference>
<reference evidence="10 11" key="1">
    <citation type="journal article" date="2024" name="Science">
        <title>Giant polyketide synthase enzymes in the biosynthesis of giant marine polyether toxins.</title>
        <authorList>
            <person name="Fallon T.R."/>
            <person name="Shende V.V."/>
            <person name="Wierzbicki I.H."/>
            <person name="Pendleton A.L."/>
            <person name="Watervoot N.F."/>
            <person name="Auber R.P."/>
            <person name="Gonzalez D.J."/>
            <person name="Wisecaver J.H."/>
            <person name="Moore B.S."/>
        </authorList>
    </citation>
    <scope>NUCLEOTIDE SEQUENCE [LARGE SCALE GENOMIC DNA]</scope>
    <source>
        <strain evidence="10 11">12B1</strain>
    </source>
</reference>
<comment type="caution">
    <text evidence="10">The sequence shown here is derived from an EMBL/GenBank/DDBJ whole genome shotgun (WGS) entry which is preliminary data.</text>
</comment>
<dbReference type="Pfam" id="PF09731">
    <property type="entry name" value="Mitofilin"/>
    <property type="match status" value="1"/>
</dbReference>
<dbReference type="GO" id="GO:0061617">
    <property type="term" value="C:MICOS complex"/>
    <property type="evidence" value="ECO:0007669"/>
    <property type="project" value="TreeGrafter"/>
</dbReference>
<keyword evidence="3" id="KW-0812">Transmembrane</keyword>
<dbReference type="AlphaFoldDB" id="A0AB34JXG7"/>
<keyword evidence="5" id="KW-1133">Transmembrane helix</keyword>
<evidence type="ECO:0000256" key="4">
    <source>
        <dbReference type="ARBA" id="ARBA00022792"/>
    </source>
</evidence>
<name>A0AB34JXG7_PRYPA</name>
<keyword evidence="4" id="KW-0999">Mitochondrion inner membrane</keyword>
<evidence type="ECO:0000256" key="9">
    <source>
        <dbReference type="SAM" id="MobiDB-lite"/>
    </source>
</evidence>
<comment type="subcellular location">
    <subcellularLocation>
        <location evidence="1">Mitochondrion inner membrane</location>
    </subcellularLocation>
</comment>
<feature type="coiled-coil region" evidence="8">
    <location>
        <begin position="145"/>
        <end position="187"/>
    </location>
</feature>
<feature type="compositionally biased region" description="Basic and acidic residues" evidence="9">
    <location>
        <begin position="29"/>
        <end position="40"/>
    </location>
</feature>
<dbReference type="PANTHER" id="PTHR15415">
    <property type="entry name" value="MITOFILIN"/>
    <property type="match status" value="1"/>
</dbReference>
<evidence type="ECO:0000313" key="10">
    <source>
        <dbReference type="EMBL" id="KAL1526994.1"/>
    </source>
</evidence>
<evidence type="ECO:0008006" key="12">
    <source>
        <dbReference type="Google" id="ProtNLM"/>
    </source>
</evidence>
<evidence type="ECO:0000256" key="3">
    <source>
        <dbReference type="ARBA" id="ARBA00022692"/>
    </source>
</evidence>
<protein>
    <recommendedName>
        <fullName evidence="12">MICOS complex subunit MIC60</fullName>
    </recommendedName>
</protein>
<feature type="region of interest" description="Disordered" evidence="9">
    <location>
        <begin position="29"/>
        <end position="64"/>
    </location>
</feature>
<keyword evidence="7" id="KW-0472">Membrane</keyword>
<evidence type="ECO:0000313" key="11">
    <source>
        <dbReference type="Proteomes" id="UP001515480"/>
    </source>
</evidence>
<dbReference type="Proteomes" id="UP001515480">
    <property type="component" value="Unassembled WGS sequence"/>
</dbReference>
<keyword evidence="11" id="KW-1185">Reference proteome</keyword>
<sequence>MLGKVLCRAAAHARLLTVSISHGTDEKLHPVTREDLRRFDTLPPSESDSWGKPDSSPPPPAEQQAEAAAQMLAEATTELTAKIARLRAELEARAAVDDEAWRVQQAVQRQEEADSMKMLALLREQDDAFAFQLSEATADVEAAVLRRMREEQAALEAEYVEAMQQMAQQHEAVLAEVRAAAEAEKEAAVAESVALAEARMQLELDTAVAEERARAGAKLAALDLEVSALAAVLSHDSQYKLTSHATHQLSATVLGIEESLTRRSMVPSAKALRALPTLAAALKDELLIEATAPLAGKGADRYAQVPTLAQLSKRFVDVASAGCTASLVPEGTGMWGYALAQVASLLTVGGSRGGSTPLNVSDTALIFSRASEALEQGALLEAVSEVRKLHGPPASAARGWLEAAEERLLLEQILTIAKAESAIAMAALS</sequence>
<dbReference type="PANTHER" id="PTHR15415:SF7">
    <property type="entry name" value="MICOS COMPLEX SUBUNIT MIC60"/>
    <property type="match status" value="1"/>
</dbReference>
<evidence type="ECO:0000256" key="1">
    <source>
        <dbReference type="ARBA" id="ARBA00004273"/>
    </source>
</evidence>
<dbReference type="GO" id="GO:0042407">
    <property type="term" value="P:cristae formation"/>
    <property type="evidence" value="ECO:0007669"/>
    <property type="project" value="TreeGrafter"/>
</dbReference>
<accession>A0AB34JXG7</accession>
<proteinExistence type="inferred from homology"/>
<keyword evidence="8" id="KW-0175">Coiled coil</keyword>
<dbReference type="InterPro" id="IPR019133">
    <property type="entry name" value="MIC60"/>
</dbReference>